<comment type="catalytic activity">
    <reaction evidence="1">
        <text>3-hydroxy-2-methylpropanoyl-CoA + H2O = 3-hydroxy-2-methylpropanoate + CoA + H(+)</text>
        <dbReference type="Rhea" id="RHEA:20888"/>
        <dbReference type="ChEBI" id="CHEBI:11805"/>
        <dbReference type="ChEBI" id="CHEBI:15377"/>
        <dbReference type="ChEBI" id="CHEBI:15378"/>
        <dbReference type="ChEBI" id="CHEBI:57287"/>
        <dbReference type="ChEBI" id="CHEBI:57340"/>
        <dbReference type="EC" id="3.1.2.4"/>
    </reaction>
</comment>
<protein>
    <recommendedName>
        <fullName evidence="2">3-hydroxyisobutyryl-CoA hydrolase</fullName>
        <ecNumber evidence="2">3.1.2.4</ecNumber>
    </recommendedName>
</protein>
<gene>
    <name evidence="5" type="ORF">OQ273_10745</name>
</gene>
<organism evidence="5 6">
    <name type="scientific">Hoeflea prorocentri</name>
    <dbReference type="NCBI Taxonomy" id="1922333"/>
    <lineage>
        <taxon>Bacteria</taxon>
        <taxon>Pseudomonadati</taxon>
        <taxon>Pseudomonadota</taxon>
        <taxon>Alphaproteobacteria</taxon>
        <taxon>Hyphomicrobiales</taxon>
        <taxon>Rhizobiaceae</taxon>
        <taxon>Hoeflea</taxon>
    </lineage>
</organism>
<comment type="caution">
    <text evidence="5">The sequence shown here is derived from an EMBL/GenBank/DDBJ whole genome shotgun (WGS) entry which is preliminary data.</text>
</comment>
<evidence type="ECO:0000313" key="5">
    <source>
        <dbReference type="EMBL" id="MDA5399050.1"/>
    </source>
</evidence>
<dbReference type="AlphaFoldDB" id="A0A9X3UI50"/>
<dbReference type="Gene3D" id="3.90.226.10">
    <property type="entry name" value="2-enoyl-CoA Hydratase, Chain A, domain 1"/>
    <property type="match status" value="1"/>
</dbReference>
<dbReference type="GO" id="GO:0006574">
    <property type="term" value="P:L-valine catabolic process"/>
    <property type="evidence" value="ECO:0007669"/>
    <property type="project" value="TreeGrafter"/>
</dbReference>
<dbReference type="RefSeq" id="WP_267990500.1">
    <property type="nucleotide sequence ID" value="NZ_JAPJZI010000001.1"/>
</dbReference>
<dbReference type="EMBL" id="JAPJZI010000001">
    <property type="protein sequence ID" value="MDA5399050.1"/>
    <property type="molecule type" value="Genomic_DNA"/>
</dbReference>
<reference evidence="5" key="1">
    <citation type="submission" date="2022-11" db="EMBL/GenBank/DDBJ databases">
        <title>Draft genome sequence of Hoeflea poritis E7-10 and Hoeflea prorocentri PM5-8, separated from scleractinian coral Porites lutea and marine dinoflagellate.</title>
        <authorList>
            <person name="Zhang G."/>
            <person name="Wei Q."/>
            <person name="Cai L."/>
        </authorList>
    </citation>
    <scope>NUCLEOTIDE SEQUENCE</scope>
    <source>
        <strain evidence="5">PM5-8</strain>
    </source>
</reference>
<keyword evidence="3" id="KW-0378">Hydrolase</keyword>
<evidence type="ECO:0000256" key="3">
    <source>
        <dbReference type="ARBA" id="ARBA00022801"/>
    </source>
</evidence>
<evidence type="ECO:0000313" key="6">
    <source>
        <dbReference type="Proteomes" id="UP001151234"/>
    </source>
</evidence>
<dbReference type="SUPFAM" id="SSF52096">
    <property type="entry name" value="ClpP/crotonase"/>
    <property type="match status" value="1"/>
</dbReference>
<dbReference type="PANTHER" id="PTHR43176:SF3">
    <property type="entry name" value="3-HYDROXYISOBUTYRYL-COA HYDROLASE, MITOCHONDRIAL"/>
    <property type="match status" value="1"/>
</dbReference>
<dbReference type="NCBIfam" id="NF004127">
    <property type="entry name" value="PRK05617.1"/>
    <property type="match status" value="1"/>
</dbReference>
<dbReference type="Pfam" id="PF16113">
    <property type="entry name" value="ECH_2"/>
    <property type="match status" value="1"/>
</dbReference>
<name>A0A9X3UI50_9HYPH</name>
<evidence type="ECO:0000259" key="4">
    <source>
        <dbReference type="Pfam" id="PF16113"/>
    </source>
</evidence>
<dbReference type="PANTHER" id="PTHR43176">
    <property type="entry name" value="3-HYDROXYISOBUTYRYL-COA HYDROLASE-RELATED"/>
    <property type="match status" value="1"/>
</dbReference>
<proteinExistence type="predicted"/>
<dbReference type="InterPro" id="IPR032259">
    <property type="entry name" value="HIBYL-CoA-H"/>
</dbReference>
<keyword evidence="6" id="KW-1185">Reference proteome</keyword>
<dbReference type="CDD" id="cd06558">
    <property type="entry name" value="crotonase-like"/>
    <property type="match status" value="1"/>
</dbReference>
<evidence type="ECO:0000256" key="1">
    <source>
        <dbReference type="ARBA" id="ARBA00001709"/>
    </source>
</evidence>
<feature type="domain" description="Enoyl-CoA hydratase/isomerase" evidence="4">
    <location>
        <begin position="18"/>
        <end position="337"/>
    </location>
</feature>
<evidence type="ECO:0000256" key="2">
    <source>
        <dbReference type="ARBA" id="ARBA00011915"/>
    </source>
</evidence>
<accession>A0A9X3UI50</accession>
<sequence length="352" mass="38162">MDFGGDGDVAFEVRGHAGIISLTRPDALNAINHKMVRAMDAALDAWQSDDRVTHIILKGEGRAFSAGGDLLELYRMSKSGRPHYDFFRDEYLLNARLGVYPKPVVPMIDGIIMGGGVGVAVHGPYRVMTENAVFAMPEVGIGFFPDVGGSHFLSRLPGHFGLFLALTGTRIRAGDALASGIATHALPAEGLDALEDDLCKSPDTASVLDRHDNREALPAAKLDHKEIGRLFSGRSVIEVVEELGRSAPDSEFAAKTLAAIGRNSPTSMSVAFRQLLEGVSLSLADCMRMEYRILVRMLQGHEFIEGIRAVIVDKTNDPTWNPARLEDVSADAVDAYFAHLNDDELTGFSEVQ</sequence>
<dbReference type="GO" id="GO:0003860">
    <property type="term" value="F:3-hydroxyisobutyryl-CoA hydrolase activity"/>
    <property type="evidence" value="ECO:0007669"/>
    <property type="project" value="UniProtKB-EC"/>
</dbReference>
<dbReference type="Proteomes" id="UP001151234">
    <property type="component" value="Unassembled WGS sequence"/>
</dbReference>
<dbReference type="EC" id="3.1.2.4" evidence="2"/>
<dbReference type="InterPro" id="IPR045004">
    <property type="entry name" value="ECH_dom"/>
</dbReference>
<dbReference type="InterPro" id="IPR029045">
    <property type="entry name" value="ClpP/crotonase-like_dom_sf"/>
</dbReference>